<feature type="domain" description="Fe-containing alcohol dehydrogenase-like C-terminal" evidence="5">
    <location>
        <begin position="195"/>
        <end position="402"/>
    </location>
</feature>
<dbReference type="InterPro" id="IPR056798">
    <property type="entry name" value="ADH_Fe_C"/>
</dbReference>
<keyword evidence="3" id="KW-0520">NAD</keyword>
<evidence type="ECO:0000256" key="1">
    <source>
        <dbReference type="ARBA" id="ARBA00007358"/>
    </source>
</evidence>
<proteinExistence type="inferred from homology"/>
<reference evidence="6" key="1">
    <citation type="submission" date="2022-03" db="EMBL/GenBank/DDBJ databases">
        <title>Brevibacterium spongiae sp. nov., isolated from marine sponge.</title>
        <authorList>
            <person name="Li Z."/>
            <person name="Zhang M."/>
        </authorList>
    </citation>
    <scope>NUCLEOTIDE SEQUENCE</scope>
    <source>
        <strain evidence="6">WHS-Z9</strain>
    </source>
</reference>
<dbReference type="PANTHER" id="PTHR11496">
    <property type="entry name" value="ALCOHOL DEHYDROGENASE"/>
    <property type="match status" value="1"/>
</dbReference>
<dbReference type="InterPro" id="IPR018211">
    <property type="entry name" value="ADH_Fe_CS"/>
</dbReference>
<evidence type="ECO:0000256" key="2">
    <source>
        <dbReference type="ARBA" id="ARBA00023002"/>
    </source>
</evidence>
<dbReference type="Gene3D" id="3.40.50.1970">
    <property type="match status" value="1"/>
</dbReference>
<dbReference type="CDD" id="cd08191">
    <property type="entry name" value="Fe-ADH-like"/>
    <property type="match status" value="1"/>
</dbReference>
<accession>A0ABY5SNL2</accession>
<dbReference type="PANTHER" id="PTHR11496:SF102">
    <property type="entry name" value="ALCOHOL DEHYDROGENASE 4"/>
    <property type="match status" value="1"/>
</dbReference>
<dbReference type="EMBL" id="CP093443">
    <property type="protein sequence ID" value="UVI34756.1"/>
    <property type="molecule type" value="Genomic_DNA"/>
</dbReference>
<dbReference type="Pfam" id="PF25137">
    <property type="entry name" value="ADH_Fe_C"/>
    <property type="match status" value="1"/>
</dbReference>
<dbReference type="Gene3D" id="1.20.1090.10">
    <property type="entry name" value="Dehydroquinate synthase-like - alpha domain"/>
    <property type="match status" value="1"/>
</dbReference>
<gene>
    <name evidence="6" type="ORF">L1F31_11520</name>
</gene>
<comment type="similarity">
    <text evidence="1">Belongs to the iron-containing alcohol dehydrogenase family.</text>
</comment>
<dbReference type="InterPro" id="IPR001670">
    <property type="entry name" value="ADH_Fe/GldA"/>
</dbReference>
<dbReference type="InterPro" id="IPR039697">
    <property type="entry name" value="Alcohol_dehydrogenase_Fe"/>
</dbReference>
<dbReference type="SUPFAM" id="SSF56796">
    <property type="entry name" value="Dehydroquinate synthase-like"/>
    <property type="match status" value="1"/>
</dbReference>
<evidence type="ECO:0000313" key="6">
    <source>
        <dbReference type="EMBL" id="UVI34756.1"/>
    </source>
</evidence>
<keyword evidence="7" id="KW-1185">Reference proteome</keyword>
<dbReference type="RefSeq" id="WP_265417436.1">
    <property type="nucleotide sequence ID" value="NZ_CP093443.1"/>
</dbReference>
<keyword evidence="2" id="KW-0560">Oxidoreductase</keyword>
<name>A0ABY5SNL2_9MICO</name>
<evidence type="ECO:0000259" key="5">
    <source>
        <dbReference type="Pfam" id="PF25137"/>
    </source>
</evidence>
<evidence type="ECO:0000313" key="7">
    <source>
        <dbReference type="Proteomes" id="UP001064879"/>
    </source>
</evidence>
<dbReference type="PROSITE" id="PS00913">
    <property type="entry name" value="ADH_IRON_1"/>
    <property type="match status" value="1"/>
</dbReference>
<sequence length="414" mass="43513">MESHNENTLGLGLLRQPGTVVFGPGQRRELPSIAKRYGSTVLICTDERMLAEPMCIDLQTALEKAGMRVVVYGNVRPDLPRADIQTATRKLAHDKIDVIIGLGGGSCMDFAKVMGILLLSPGDVRDIFGENVVSGPGLPVITVPTTGGTGAEATCISVVHDEEKGVKVGVASAYMQAVATVIDPEFTLTAPEGLTAATATDALSHLVESYTAYAKNPSSDDIRDHLYVGKNLLTDVWAERGLKLISDGIPALAKDLTDLNARTNVMLAAFCGGMGINTTGTAGCHALQSPLSALTGTSHGFGVGALLPYVMRYNLPARTPEFARLGELVGADSGSTVLESAQHAVEKVEWLVSTIGAPTDLGALGMTEADVASVAKAAAASTRLIANNPRPLPAEIMEEILLRGVRGDRSWWAE</sequence>
<evidence type="ECO:0000259" key="4">
    <source>
        <dbReference type="Pfam" id="PF00465"/>
    </source>
</evidence>
<feature type="domain" description="Alcohol dehydrogenase iron-type/glycerol dehydrogenase GldA" evidence="4">
    <location>
        <begin position="17"/>
        <end position="184"/>
    </location>
</feature>
<evidence type="ECO:0000256" key="3">
    <source>
        <dbReference type="ARBA" id="ARBA00023027"/>
    </source>
</evidence>
<dbReference type="Pfam" id="PF00465">
    <property type="entry name" value="Fe-ADH"/>
    <property type="match status" value="1"/>
</dbReference>
<organism evidence="6 7">
    <name type="scientific">Brevibacterium spongiae</name>
    <dbReference type="NCBI Taxonomy" id="2909672"/>
    <lineage>
        <taxon>Bacteria</taxon>
        <taxon>Bacillati</taxon>
        <taxon>Actinomycetota</taxon>
        <taxon>Actinomycetes</taxon>
        <taxon>Micrococcales</taxon>
        <taxon>Brevibacteriaceae</taxon>
        <taxon>Brevibacterium</taxon>
    </lineage>
</organism>
<dbReference type="Proteomes" id="UP001064879">
    <property type="component" value="Chromosome"/>
</dbReference>
<protein>
    <submittedName>
        <fullName evidence="6">Iron-containing alcohol dehydrogenase</fullName>
    </submittedName>
</protein>